<feature type="chain" id="PRO_5007071585" description="Outer membrane protein beta-barrel domain-containing protein" evidence="1">
    <location>
        <begin position="21"/>
        <end position="193"/>
    </location>
</feature>
<protein>
    <recommendedName>
        <fullName evidence="4">Outer membrane protein beta-barrel domain-containing protein</fullName>
    </recommendedName>
</protein>
<proteinExistence type="predicted"/>
<organism evidence="2 3">
    <name type="scientific">Halorhodospira halochloris</name>
    <name type="common">Ectothiorhodospira halochloris</name>
    <dbReference type="NCBI Taxonomy" id="1052"/>
    <lineage>
        <taxon>Bacteria</taxon>
        <taxon>Pseudomonadati</taxon>
        <taxon>Pseudomonadota</taxon>
        <taxon>Gammaproteobacteria</taxon>
        <taxon>Chromatiales</taxon>
        <taxon>Ectothiorhodospiraceae</taxon>
        <taxon>Halorhodospira</taxon>
    </lineage>
</organism>
<reference evidence="2" key="1">
    <citation type="submission" date="2016-02" db="EMBL/GenBank/DDBJ databases">
        <title>Halorhodospira halochloris DSM-1059 complete genome, version 2.</title>
        <authorList>
            <person name="Tsukatani Y."/>
        </authorList>
    </citation>
    <scope>NUCLEOTIDE SEQUENCE</scope>
    <source>
        <strain evidence="2">DSM 1059</strain>
    </source>
</reference>
<evidence type="ECO:0000313" key="3">
    <source>
        <dbReference type="Proteomes" id="UP000218890"/>
    </source>
</evidence>
<dbReference type="Proteomes" id="UP000218890">
    <property type="component" value="Chromosome"/>
</dbReference>
<evidence type="ECO:0000313" key="2">
    <source>
        <dbReference type="EMBL" id="BAU57239.1"/>
    </source>
</evidence>
<dbReference type="KEGG" id="hhk:HH1059_05550"/>
<feature type="signal peptide" evidence="1">
    <location>
        <begin position="1"/>
        <end position="20"/>
    </location>
</feature>
<sequence>MRPRYIPLAILAPLAIPAQATDFLHHPVLETDLFISGGLYDDVDNTMLGGGLGITGHIGPFYVHGSAEGLDESDGTAEALKGKFAVGALGRWDAQQTVILELGGRYLDSSWQGDWEGERTDIAVELGFRGQSHHIQTDLRAVMLYPTDDDANVQAGGRIDILTLNEDGRYGFLISGEYLTDEQNVRVGLRRRF</sequence>
<keyword evidence="3" id="KW-1185">Reference proteome</keyword>
<dbReference type="EMBL" id="AP017372">
    <property type="protein sequence ID" value="BAU57239.1"/>
    <property type="molecule type" value="Genomic_DNA"/>
</dbReference>
<gene>
    <name evidence="2" type="ORF">HH1059_05550</name>
</gene>
<keyword evidence="1" id="KW-0732">Signal</keyword>
<dbReference type="AlphaFoldDB" id="A0A0X8X7Z5"/>
<evidence type="ECO:0008006" key="4">
    <source>
        <dbReference type="Google" id="ProtNLM"/>
    </source>
</evidence>
<accession>A0A0X8X7Z5</accession>
<dbReference type="RefSeq" id="WP_096408027.1">
    <property type="nucleotide sequence ID" value="NZ_AP017372.2"/>
</dbReference>
<name>A0A0X8X7Z5_HALHR</name>
<evidence type="ECO:0000256" key="1">
    <source>
        <dbReference type="SAM" id="SignalP"/>
    </source>
</evidence>
<dbReference type="OrthoDB" id="9920025at2"/>